<protein>
    <submittedName>
        <fullName evidence="1">Polyprotein</fullName>
    </submittedName>
</protein>
<reference evidence="1" key="2">
    <citation type="submission" date="2015-06" db="UniProtKB">
        <authorList>
            <consortium name="EnsemblPlants"/>
        </authorList>
    </citation>
    <scope>IDENTIFICATION</scope>
    <source>
        <strain evidence="1">DM1-3 516 R44</strain>
    </source>
</reference>
<evidence type="ECO:0000313" key="2">
    <source>
        <dbReference type="Proteomes" id="UP000011115"/>
    </source>
</evidence>
<reference evidence="2" key="1">
    <citation type="journal article" date="2011" name="Nature">
        <title>Genome sequence and analysis of the tuber crop potato.</title>
        <authorList>
            <consortium name="The Potato Genome Sequencing Consortium"/>
        </authorList>
    </citation>
    <scope>NUCLEOTIDE SEQUENCE [LARGE SCALE GENOMIC DNA]</scope>
    <source>
        <strain evidence="2">cv. DM1-3 516 R44</strain>
    </source>
</reference>
<dbReference type="AlphaFoldDB" id="M1C4E9"/>
<proteinExistence type="predicted"/>
<evidence type="ECO:0000313" key="1">
    <source>
        <dbReference type="EnsemblPlants" id="PGSC0003DMT400059561"/>
    </source>
</evidence>
<sequence>MLDAINTVNDAAAGLGTAAAGLARPKRGSELSPLGRRASQCASRPPLKFLGLALRASQSAKSAKSSHSFPTLPCMFYGIVPMFPSCFRYSKFGKHIEDVMCEDHLGELRVATRDPSQNPISFFIGCKIIA</sequence>
<organism evidence="1 2">
    <name type="scientific">Solanum tuberosum</name>
    <name type="common">Potato</name>
    <dbReference type="NCBI Taxonomy" id="4113"/>
    <lineage>
        <taxon>Eukaryota</taxon>
        <taxon>Viridiplantae</taxon>
        <taxon>Streptophyta</taxon>
        <taxon>Embryophyta</taxon>
        <taxon>Tracheophyta</taxon>
        <taxon>Spermatophyta</taxon>
        <taxon>Magnoliopsida</taxon>
        <taxon>eudicotyledons</taxon>
        <taxon>Gunneridae</taxon>
        <taxon>Pentapetalae</taxon>
        <taxon>asterids</taxon>
        <taxon>lamiids</taxon>
        <taxon>Solanales</taxon>
        <taxon>Solanaceae</taxon>
        <taxon>Solanoideae</taxon>
        <taxon>Solaneae</taxon>
        <taxon>Solanum</taxon>
    </lineage>
</organism>
<accession>M1C4E9</accession>
<dbReference type="Proteomes" id="UP000011115">
    <property type="component" value="Unassembled WGS sequence"/>
</dbReference>
<keyword evidence="2" id="KW-1185">Reference proteome</keyword>
<dbReference type="EnsemblPlants" id="PGSC0003DMT400059561">
    <property type="protein sequence ID" value="PGSC0003DMT400059561"/>
    <property type="gene ID" value="PGSC0003DMG400023140"/>
</dbReference>
<dbReference type="Gramene" id="PGSC0003DMT400059561">
    <property type="protein sequence ID" value="PGSC0003DMT400059561"/>
    <property type="gene ID" value="PGSC0003DMG400023140"/>
</dbReference>
<name>M1C4E9_SOLTU</name>
<dbReference type="PaxDb" id="4113-PGSC0003DMT400059561"/>
<dbReference type="InParanoid" id="M1C4E9"/>
<dbReference type="HOGENOM" id="CLU_1941836_0_0_1"/>